<feature type="compositionally biased region" description="Polar residues" evidence="2">
    <location>
        <begin position="257"/>
        <end position="270"/>
    </location>
</feature>
<sequence length="540" mass="63097">MISENDQIAELLDHIQKLEVENLFLQNKQLILEASAASSTNEDGTYAENLSLALIRQINKLKTDVEKEQKEKKEFIDRLLKVEKNEKELQEKLIEIKDKNYVLKNKLEKYKEELDEQETHINALKSDIQTKQNRLNGLRKLESEFDEYDRHLTKIDEIKQLKQELEKLRQDYDRSQNENNRLVRAIDVLKNQLLKHVDQDNTIHVNKTFLENMKRERAELKDRVQELKKELQLARKNANTYMAQFRKAVKSYPLKSEASTSEYPRTSNNELPKPVPENLCESRKMCAKLVADRTKNPFLKNALEKLAVSGVPRNKERFITLMLKRGFTDNELLSDMWNEIESEIAKLNLHKEAHVSNLDETALKKRLFEEISADLKPKFYKLLHEREKQLQQEFYSKFVLLRENSIQGNSNRKNTETSGMEVCMAEEPHQLETYNKLVSSETGMTITIVQNRDEERLVMFEDDATEVSREDGEILSTIDYPIESREPEILSTPEMNHVPTGQDSPLDSLEPELYACSEAKRLRIASEIQEIEVITLSDDD</sequence>
<dbReference type="WBParaSite" id="ACRNAN_scaffold5039.g30434.t1">
    <property type="protein sequence ID" value="ACRNAN_scaffold5039.g30434.t1"/>
    <property type="gene ID" value="ACRNAN_scaffold5039.g30434"/>
</dbReference>
<keyword evidence="1" id="KW-0175">Coiled coil</keyword>
<organism evidence="3 4">
    <name type="scientific">Acrobeloides nanus</name>
    <dbReference type="NCBI Taxonomy" id="290746"/>
    <lineage>
        <taxon>Eukaryota</taxon>
        <taxon>Metazoa</taxon>
        <taxon>Ecdysozoa</taxon>
        <taxon>Nematoda</taxon>
        <taxon>Chromadorea</taxon>
        <taxon>Rhabditida</taxon>
        <taxon>Tylenchina</taxon>
        <taxon>Cephalobomorpha</taxon>
        <taxon>Cephaloboidea</taxon>
        <taxon>Cephalobidae</taxon>
        <taxon>Acrobeloides</taxon>
    </lineage>
</organism>
<evidence type="ECO:0000256" key="1">
    <source>
        <dbReference type="SAM" id="Coils"/>
    </source>
</evidence>
<dbReference type="AlphaFoldDB" id="A0A914E1C3"/>
<accession>A0A914E1C3</accession>
<protein>
    <submittedName>
        <fullName evidence="4">Uncharacterized protein</fullName>
    </submittedName>
</protein>
<evidence type="ECO:0000313" key="4">
    <source>
        <dbReference type="WBParaSite" id="ACRNAN_scaffold5039.g30434.t1"/>
    </source>
</evidence>
<evidence type="ECO:0000313" key="3">
    <source>
        <dbReference type="Proteomes" id="UP000887540"/>
    </source>
</evidence>
<keyword evidence="3" id="KW-1185">Reference proteome</keyword>
<name>A0A914E1C3_9BILA</name>
<proteinExistence type="predicted"/>
<feature type="region of interest" description="Disordered" evidence="2">
    <location>
        <begin position="256"/>
        <end position="276"/>
    </location>
</feature>
<dbReference type="Proteomes" id="UP000887540">
    <property type="component" value="Unplaced"/>
</dbReference>
<feature type="coiled-coil region" evidence="1">
    <location>
        <begin position="1"/>
        <end position="244"/>
    </location>
</feature>
<reference evidence="4" key="1">
    <citation type="submission" date="2022-11" db="UniProtKB">
        <authorList>
            <consortium name="WormBaseParasite"/>
        </authorList>
    </citation>
    <scope>IDENTIFICATION</scope>
</reference>
<evidence type="ECO:0000256" key="2">
    <source>
        <dbReference type="SAM" id="MobiDB-lite"/>
    </source>
</evidence>